<proteinExistence type="predicted"/>
<comment type="caution">
    <text evidence="1">The sequence shown here is derived from an EMBL/GenBank/DDBJ whole genome shotgun (WGS) entry which is preliminary data.</text>
</comment>
<dbReference type="Proteomes" id="UP000653056">
    <property type="component" value="Unassembled WGS sequence"/>
</dbReference>
<keyword evidence="2" id="KW-1185">Reference proteome</keyword>
<evidence type="ECO:0000313" key="2">
    <source>
        <dbReference type="Proteomes" id="UP000653056"/>
    </source>
</evidence>
<name>A0ABQ2YBW4_9GAMM</name>
<evidence type="ECO:0000313" key="1">
    <source>
        <dbReference type="EMBL" id="GGX79364.1"/>
    </source>
</evidence>
<organism evidence="1 2">
    <name type="scientific">Litchfieldella qijiaojingensis</name>
    <dbReference type="NCBI Taxonomy" id="980347"/>
    <lineage>
        <taxon>Bacteria</taxon>
        <taxon>Pseudomonadati</taxon>
        <taxon>Pseudomonadota</taxon>
        <taxon>Gammaproteobacteria</taxon>
        <taxon>Oceanospirillales</taxon>
        <taxon>Halomonadaceae</taxon>
        <taxon>Litchfieldella</taxon>
    </lineage>
</organism>
<reference evidence="2" key="1">
    <citation type="journal article" date="2019" name="Int. J. Syst. Evol. Microbiol.">
        <title>The Global Catalogue of Microorganisms (GCM) 10K type strain sequencing project: providing services to taxonomists for standard genome sequencing and annotation.</title>
        <authorList>
            <consortium name="The Broad Institute Genomics Platform"/>
            <consortium name="The Broad Institute Genome Sequencing Center for Infectious Disease"/>
            <person name="Wu L."/>
            <person name="Ma J."/>
        </authorList>
    </citation>
    <scope>NUCLEOTIDE SEQUENCE [LARGE SCALE GENOMIC DNA]</scope>
    <source>
        <strain evidence="2">KCTC 22228</strain>
    </source>
</reference>
<sequence>MDGDDGPQAADIVETEDDLLVSIEFRMLEDMHDVIPFEDRLLLAGRIRLLPREYGSFWLLVYQD</sequence>
<gene>
    <name evidence="1" type="ORF">GCM10007160_03280</name>
</gene>
<protein>
    <submittedName>
        <fullName evidence="1">Uncharacterized protein</fullName>
    </submittedName>
</protein>
<accession>A0ABQ2YBW4</accession>
<dbReference type="EMBL" id="BMXS01000001">
    <property type="protein sequence ID" value="GGX79364.1"/>
    <property type="molecule type" value="Genomic_DNA"/>
</dbReference>